<evidence type="ECO:0000313" key="2">
    <source>
        <dbReference type="Proteomes" id="UP001187471"/>
    </source>
</evidence>
<keyword evidence="2" id="KW-1185">Reference proteome</keyword>
<gene>
    <name evidence="1" type="ORF">RJ640_000557</name>
</gene>
<proteinExistence type="predicted"/>
<protein>
    <submittedName>
        <fullName evidence="1">Uncharacterized protein</fullName>
    </submittedName>
</protein>
<dbReference type="EMBL" id="JAVXUO010000256">
    <property type="protein sequence ID" value="KAK2993959.1"/>
    <property type="molecule type" value="Genomic_DNA"/>
</dbReference>
<accession>A0AA88UQR5</accession>
<evidence type="ECO:0000313" key="1">
    <source>
        <dbReference type="EMBL" id="KAK2993959.1"/>
    </source>
</evidence>
<comment type="caution">
    <text evidence="1">The sequence shown here is derived from an EMBL/GenBank/DDBJ whole genome shotgun (WGS) entry which is preliminary data.</text>
</comment>
<sequence>MERKLPTAVHLSALIQVAKSQDCCNGNDDRPKRNFDKAVFEENGALGQDAVLGEEKGMFVADIDKKISNKQSTFQFEEKLTKNKNRNYNKRLAS</sequence>
<reference evidence="1" key="1">
    <citation type="submission" date="2022-12" db="EMBL/GenBank/DDBJ databases">
        <title>Draft genome assemblies for two species of Escallonia (Escalloniales).</title>
        <authorList>
            <person name="Chanderbali A."/>
            <person name="Dervinis C."/>
            <person name="Anghel I."/>
            <person name="Soltis D."/>
            <person name="Soltis P."/>
            <person name="Zapata F."/>
        </authorList>
    </citation>
    <scope>NUCLEOTIDE SEQUENCE</scope>
    <source>
        <strain evidence="1">UCBG92.1500</strain>
        <tissue evidence="1">Leaf</tissue>
    </source>
</reference>
<organism evidence="1 2">
    <name type="scientific">Escallonia rubra</name>
    <dbReference type="NCBI Taxonomy" id="112253"/>
    <lineage>
        <taxon>Eukaryota</taxon>
        <taxon>Viridiplantae</taxon>
        <taxon>Streptophyta</taxon>
        <taxon>Embryophyta</taxon>
        <taxon>Tracheophyta</taxon>
        <taxon>Spermatophyta</taxon>
        <taxon>Magnoliopsida</taxon>
        <taxon>eudicotyledons</taxon>
        <taxon>Gunneridae</taxon>
        <taxon>Pentapetalae</taxon>
        <taxon>asterids</taxon>
        <taxon>campanulids</taxon>
        <taxon>Escalloniales</taxon>
        <taxon>Escalloniaceae</taxon>
        <taxon>Escallonia</taxon>
    </lineage>
</organism>
<name>A0AA88UQR5_9ASTE</name>
<dbReference type="Proteomes" id="UP001187471">
    <property type="component" value="Unassembled WGS sequence"/>
</dbReference>
<dbReference type="AlphaFoldDB" id="A0AA88UQR5"/>